<evidence type="ECO:0000313" key="1">
    <source>
        <dbReference type="EMBL" id="KAG6973717.1"/>
    </source>
</evidence>
<name>A0A8J5JEW4_9STRA</name>
<protein>
    <submittedName>
        <fullName evidence="1">Uncharacterized protein</fullName>
    </submittedName>
</protein>
<sequence length="93" mass="10010">MARGSSVPRAGEQDVVKKSGEMIKRGVYAARAMKWKWGTTLRRRASVCIWLPGVYQAVCVSGCCGSAAGLVHVREATGQGAPKRPRGPRAVRQ</sequence>
<evidence type="ECO:0000313" key="2">
    <source>
        <dbReference type="Proteomes" id="UP000709295"/>
    </source>
</evidence>
<organism evidence="1 2">
    <name type="scientific">Phytophthora aleatoria</name>
    <dbReference type="NCBI Taxonomy" id="2496075"/>
    <lineage>
        <taxon>Eukaryota</taxon>
        <taxon>Sar</taxon>
        <taxon>Stramenopiles</taxon>
        <taxon>Oomycota</taxon>
        <taxon>Peronosporomycetes</taxon>
        <taxon>Peronosporales</taxon>
        <taxon>Peronosporaceae</taxon>
        <taxon>Phytophthora</taxon>
    </lineage>
</organism>
<comment type="caution">
    <text evidence="1">The sequence shown here is derived from an EMBL/GenBank/DDBJ whole genome shotgun (WGS) entry which is preliminary data.</text>
</comment>
<dbReference type="Proteomes" id="UP000709295">
    <property type="component" value="Unassembled WGS sequence"/>
</dbReference>
<reference evidence="1" key="1">
    <citation type="submission" date="2021-01" db="EMBL/GenBank/DDBJ databases">
        <title>Phytophthora aleatoria, a newly-described species from Pinus radiata is distinct from Phytophthora cactorum isolates based on comparative genomics.</title>
        <authorList>
            <person name="Mcdougal R."/>
            <person name="Panda P."/>
            <person name="Williams N."/>
            <person name="Studholme D.J."/>
        </authorList>
    </citation>
    <scope>NUCLEOTIDE SEQUENCE</scope>
    <source>
        <strain evidence="1">NZFS 4037</strain>
    </source>
</reference>
<proteinExistence type="predicted"/>
<gene>
    <name evidence="1" type="ORF">JG688_00003397</name>
</gene>
<dbReference type="EMBL" id="JAENGY010000105">
    <property type="protein sequence ID" value="KAG6973717.1"/>
    <property type="molecule type" value="Genomic_DNA"/>
</dbReference>
<accession>A0A8J5JEW4</accession>
<keyword evidence="2" id="KW-1185">Reference proteome</keyword>
<dbReference type="AlphaFoldDB" id="A0A8J5JEW4"/>